<feature type="domain" description="RRM" evidence="7">
    <location>
        <begin position="229"/>
        <end position="309"/>
    </location>
</feature>
<reference evidence="9" key="1">
    <citation type="submission" date="2025-08" db="UniProtKB">
        <authorList>
            <consortium name="RefSeq"/>
        </authorList>
    </citation>
    <scope>IDENTIFICATION</scope>
    <source>
        <tissue evidence="9">Whole organism</tissue>
    </source>
</reference>
<dbReference type="GO" id="GO:0005730">
    <property type="term" value="C:nucleolus"/>
    <property type="evidence" value="ECO:0007669"/>
    <property type="project" value="TreeGrafter"/>
</dbReference>
<dbReference type="PROSITE" id="PS50102">
    <property type="entry name" value="RRM"/>
    <property type="match status" value="3"/>
</dbReference>
<dbReference type="GO" id="GO:0003729">
    <property type="term" value="F:mRNA binding"/>
    <property type="evidence" value="ECO:0007669"/>
    <property type="project" value="TreeGrafter"/>
</dbReference>
<keyword evidence="3 5" id="KW-0694">RNA-binding</keyword>
<dbReference type="GeneID" id="113209093"/>
<dbReference type="SUPFAM" id="SSF54928">
    <property type="entry name" value="RNA-binding domain, RBD"/>
    <property type="match status" value="2"/>
</dbReference>
<feature type="compositionally biased region" description="Basic residues" evidence="6">
    <location>
        <begin position="555"/>
        <end position="567"/>
    </location>
</feature>
<keyword evidence="2" id="KW-0677">Repeat</keyword>
<dbReference type="InterPro" id="IPR000504">
    <property type="entry name" value="RRM_dom"/>
</dbReference>
<dbReference type="Pfam" id="PF00076">
    <property type="entry name" value="RRM_1"/>
    <property type="match status" value="3"/>
</dbReference>
<name>A0A9C6U7D3_FRAOC</name>
<dbReference type="SMART" id="SM00360">
    <property type="entry name" value="RRM"/>
    <property type="match status" value="3"/>
</dbReference>
<feature type="region of interest" description="Disordered" evidence="6">
    <location>
        <begin position="134"/>
        <end position="221"/>
    </location>
</feature>
<evidence type="ECO:0000259" key="7">
    <source>
        <dbReference type="PROSITE" id="PS50102"/>
    </source>
</evidence>
<sequence>MGKVKKSAASKVIAEKDCQPEEIKFEVQGDDIIKEESTEEAQVTRNKHARLIVRNLSFKATEDKVKKFFSSHGELTDVKILKRPDGRLVGCCFVEYALKTSAAKAIAHLSGKPFLSRPIVVDWAVPKDKFLQRTSKNTAEDSEESGFHDDEDDKTKIKKEESEEDIDEKIEKDESDDSDSSVDDNVNQDDDDDDDDSGDDDIEAESEDEDHQIKQRKPLRESHDISEGCTVFVKNLPFSVDNQELRKCMQKFGPIYYALVCIDPLTEHSKGTGFVKFKSREVAEACLNAGKDGDIVIRNTVLETQPAMSRQDLHQGSKNKKIETKKDGRNLYLIKEGVILAGSPAAAGVSPADMAKRLQLEQWKTQMLRNLNKFVSRNRLVIQNLPASYDDNKLKALCLKNGGTNAVITEARVMRDLRNVDASGKGKSKEFGFVCFTNHENALHALRALNNNPDVFTSAKRPIVAFSIEDKKVLNIRQRRIEKSRAGLQRGQNSNESQKDWENKRREGKQNIGSMTYGKKQGAGKINNVDQTVPNRGQNKNVDNSKNEPLVEKKLTKKERRQLKRKKLFENQQSTAAAALPGNTESQKFMGETAKHGQSGIMSRQKLREQAELQTKSMKTKNKKDRSKKQLAALKIKQPKVRTCRNWWASKLLCSNIIKFLVSLQQKMAKPKDLRKEDNFSKLVNNYKNKLVSSEVERKKWYAE</sequence>
<feature type="domain" description="RRM" evidence="7">
    <location>
        <begin position="378"/>
        <end position="486"/>
    </location>
</feature>
<keyword evidence="8" id="KW-1185">Reference proteome</keyword>
<feature type="domain" description="RRM" evidence="7">
    <location>
        <begin position="49"/>
        <end position="126"/>
    </location>
</feature>
<dbReference type="InterPro" id="IPR035979">
    <property type="entry name" value="RBD_domain_sf"/>
</dbReference>
<accession>A0A9C6U7D3</accession>
<evidence type="ECO:0000256" key="5">
    <source>
        <dbReference type="PROSITE-ProRule" id="PRU00176"/>
    </source>
</evidence>
<dbReference type="CDD" id="cd12414">
    <property type="entry name" value="RRM2_RBM28_like"/>
    <property type="match status" value="1"/>
</dbReference>
<comment type="subcellular location">
    <subcellularLocation>
        <location evidence="1">Nucleus</location>
    </subcellularLocation>
</comment>
<evidence type="ECO:0000313" key="9">
    <source>
        <dbReference type="RefSeq" id="XP_052124957.1"/>
    </source>
</evidence>
<evidence type="ECO:0000256" key="2">
    <source>
        <dbReference type="ARBA" id="ARBA00022737"/>
    </source>
</evidence>
<feature type="compositionally biased region" description="Acidic residues" evidence="6">
    <location>
        <begin position="162"/>
        <end position="210"/>
    </location>
</feature>
<proteinExistence type="predicted"/>
<keyword evidence="4" id="KW-0539">Nucleus</keyword>
<dbReference type="InterPro" id="IPR051945">
    <property type="entry name" value="RRM_MRD1_RNA_proc_ribogen"/>
</dbReference>
<dbReference type="InterPro" id="IPR012677">
    <property type="entry name" value="Nucleotide-bd_a/b_plait_sf"/>
</dbReference>
<feature type="compositionally biased region" description="Basic and acidic residues" evidence="6">
    <location>
        <begin position="543"/>
        <end position="554"/>
    </location>
</feature>
<feature type="region of interest" description="Disordered" evidence="6">
    <location>
        <begin position="484"/>
        <end position="585"/>
    </location>
</feature>
<protein>
    <submittedName>
        <fullName evidence="9">RNA-binding protein 28 isoform X1</fullName>
    </submittedName>
</protein>
<evidence type="ECO:0000313" key="8">
    <source>
        <dbReference type="Proteomes" id="UP000504606"/>
    </source>
</evidence>
<evidence type="ECO:0000256" key="3">
    <source>
        <dbReference type="ARBA" id="ARBA00022884"/>
    </source>
</evidence>
<dbReference type="OrthoDB" id="3945418at2759"/>
<gene>
    <name evidence="9" type="primary">LOC113209093</name>
</gene>
<dbReference type="RefSeq" id="XP_052124957.1">
    <property type="nucleotide sequence ID" value="XM_052268997.1"/>
</dbReference>
<organism evidence="8 9">
    <name type="scientific">Frankliniella occidentalis</name>
    <name type="common">Western flower thrips</name>
    <name type="synonym">Euthrips occidentalis</name>
    <dbReference type="NCBI Taxonomy" id="133901"/>
    <lineage>
        <taxon>Eukaryota</taxon>
        <taxon>Metazoa</taxon>
        <taxon>Ecdysozoa</taxon>
        <taxon>Arthropoda</taxon>
        <taxon>Hexapoda</taxon>
        <taxon>Insecta</taxon>
        <taxon>Pterygota</taxon>
        <taxon>Neoptera</taxon>
        <taxon>Paraneoptera</taxon>
        <taxon>Thysanoptera</taxon>
        <taxon>Terebrantia</taxon>
        <taxon>Thripoidea</taxon>
        <taxon>Thripidae</taxon>
        <taxon>Frankliniella</taxon>
    </lineage>
</organism>
<dbReference type="Gene3D" id="3.30.70.330">
    <property type="match status" value="3"/>
</dbReference>
<feature type="compositionally biased region" description="Basic and acidic residues" evidence="6">
    <location>
        <begin position="145"/>
        <end position="161"/>
    </location>
</feature>
<dbReference type="Proteomes" id="UP000504606">
    <property type="component" value="Unplaced"/>
</dbReference>
<evidence type="ECO:0000256" key="4">
    <source>
        <dbReference type="ARBA" id="ARBA00023242"/>
    </source>
</evidence>
<feature type="compositionally biased region" description="Polar residues" evidence="6">
    <location>
        <begin position="528"/>
        <end position="542"/>
    </location>
</feature>
<dbReference type="PANTHER" id="PTHR48039:SF5">
    <property type="entry name" value="RNA-BINDING PROTEIN 28"/>
    <property type="match status" value="1"/>
</dbReference>
<dbReference type="AlphaFoldDB" id="A0A9C6U7D3"/>
<dbReference type="PANTHER" id="PTHR48039">
    <property type="entry name" value="RNA-BINDING MOTIF PROTEIN 14B"/>
    <property type="match status" value="1"/>
</dbReference>
<evidence type="ECO:0000256" key="6">
    <source>
        <dbReference type="SAM" id="MobiDB-lite"/>
    </source>
</evidence>
<feature type="compositionally biased region" description="Basic and acidic residues" evidence="6">
    <location>
        <begin position="497"/>
        <end position="509"/>
    </location>
</feature>
<dbReference type="CDD" id="cd12416">
    <property type="entry name" value="RRM4_RBM28_like"/>
    <property type="match status" value="1"/>
</dbReference>
<dbReference type="FunFam" id="3.30.70.330:FF:000182">
    <property type="entry name" value="RNA-binding motif protein 28"/>
    <property type="match status" value="1"/>
</dbReference>
<evidence type="ECO:0000256" key="1">
    <source>
        <dbReference type="ARBA" id="ARBA00004123"/>
    </source>
</evidence>